<evidence type="ECO:0000313" key="2">
    <source>
        <dbReference type="Proteomes" id="UP000238137"/>
    </source>
</evidence>
<accession>A0A3R7LJI5</accession>
<dbReference type="Proteomes" id="UP000238137">
    <property type="component" value="Unassembled WGS sequence"/>
</dbReference>
<dbReference type="AlphaFoldDB" id="A0A3R7LJI5"/>
<keyword evidence="2" id="KW-1185">Reference proteome</keyword>
<dbReference type="EMBL" id="PXNQ02000008">
    <property type="protein sequence ID" value="RNF34039.1"/>
    <property type="molecule type" value="Genomic_DNA"/>
</dbReference>
<reference evidence="1" key="1">
    <citation type="submission" date="2018-05" db="EMBL/GenBank/DDBJ databases">
        <title>Reclassification of Methylarcula marina and Methylarcula terricola as Paracoccus methylarcula sp.nov., comb.nov. and Paracoccus terricola comb.nov.</title>
        <authorList>
            <person name="Shmareva M.N."/>
            <person name="Doronina N.V."/>
            <person name="Vasilenko O.V."/>
            <person name="Tarlachkov S.V."/>
            <person name="Trotsenko Y.A."/>
        </authorList>
    </citation>
    <scope>NUCLEOTIDE SEQUENCE [LARGE SCALE GENOMIC DNA]</scope>
    <source>
        <strain evidence="1">VKM B-2159</strain>
    </source>
</reference>
<gene>
    <name evidence="1" type="ORF">A7A09_014180</name>
</gene>
<sequence length="121" mass="13561">MLGLLILVAVDFGYIPQDSAELLVIHGLIDVQEEQAVTAKGQKTIEVYIPTQESIDFVAKVKKDLPADLDVSTLTQQFDGLPTGGKQKWVVSQSYLQGWRDSGKRVLPKSIIRRWRPRISL</sequence>
<proteinExistence type="predicted"/>
<organism evidence="1 2">
    <name type="scientific">Paracoccus methylarcula</name>
    <dbReference type="NCBI Taxonomy" id="72022"/>
    <lineage>
        <taxon>Bacteria</taxon>
        <taxon>Pseudomonadati</taxon>
        <taxon>Pseudomonadota</taxon>
        <taxon>Alphaproteobacteria</taxon>
        <taxon>Rhodobacterales</taxon>
        <taxon>Paracoccaceae</taxon>
        <taxon>Paracoccus</taxon>
    </lineage>
</organism>
<protein>
    <submittedName>
        <fullName evidence="1">Uncharacterized protein</fullName>
    </submittedName>
</protein>
<name>A0A3R7LJI5_9RHOB</name>
<comment type="caution">
    <text evidence="1">The sequence shown here is derived from an EMBL/GenBank/DDBJ whole genome shotgun (WGS) entry which is preliminary data.</text>
</comment>
<evidence type="ECO:0000313" key="1">
    <source>
        <dbReference type="EMBL" id="RNF34039.1"/>
    </source>
</evidence>